<dbReference type="EMBL" id="MN739733">
    <property type="protein sequence ID" value="QHT23584.1"/>
    <property type="molecule type" value="Genomic_DNA"/>
</dbReference>
<keyword evidence="1" id="KW-0812">Transmembrane</keyword>
<evidence type="ECO:0000256" key="1">
    <source>
        <dbReference type="SAM" id="Phobius"/>
    </source>
</evidence>
<reference evidence="2" key="1">
    <citation type="journal article" date="2020" name="Nature">
        <title>Giant virus diversity and host interactions through global metagenomics.</title>
        <authorList>
            <person name="Schulz F."/>
            <person name="Roux S."/>
            <person name="Paez-Espino D."/>
            <person name="Jungbluth S."/>
            <person name="Walsh D.A."/>
            <person name="Denef V.J."/>
            <person name="McMahon K.D."/>
            <person name="Konstantinidis K.T."/>
            <person name="Eloe-Fadrosh E.A."/>
            <person name="Kyrpides N.C."/>
            <person name="Woyke T."/>
        </authorList>
    </citation>
    <scope>NUCLEOTIDE SEQUENCE</scope>
    <source>
        <strain evidence="2">GVMAG-M-3300023179-116</strain>
    </source>
</reference>
<sequence length="93" mass="10960">MKLLTVLLFKLDVDDILVYVNNIAIKEAPTKIEINVIIVKYVFAIFKGLKIYIQINKNMNRNKINKYIIFVFGTLLLLLLFIIIFKGIFYIYI</sequence>
<feature type="transmembrane region" description="Helical" evidence="1">
    <location>
        <begin position="67"/>
        <end position="92"/>
    </location>
</feature>
<name>A0A6C0E3G5_9ZZZZ</name>
<accession>A0A6C0E3G5</accession>
<dbReference type="AlphaFoldDB" id="A0A6C0E3G5"/>
<protein>
    <submittedName>
        <fullName evidence="2">Uncharacterized protein</fullName>
    </submittedName>
</protein>
<keyword evidence="1" id="KW-0472">Membrane</keyword>
<proteinExistence type="predicted"/>
<evidence type="ECO:0000313" key="2">
    <source>
        <dbReference type="EMBL" id="QHT23584.1"/>
    </source>
</evidence>
<keyword evidence="1" id="KW-1133">Transmembrane helix</keyword>
<organism evidence="2">
    <name type="scientific">viral metagenome</name>
    <dbReference type="NCBI Taxonomy" id="1070528"/>
    <lineage>
        <taxon>unclassified sequences</taxon>
        <taxon>metagenomes</taxon>
        <taxon>organismal metagenomes</taxon>
    </lineage>
</organism>